<keyword evidence="4" id="KW-1185">Reference proteome</keyword>
<dbReference type="GeneID" id="39590736"/>
<dbReference type="SMART" id="SM00367">
    <property type="entry name" value="LRR_CC"/>
    <property type="match status" value="5"/>
</dbReference>
<dbReference type="AlphaFoldDB" id="A0A427Y0N9"/>
<dbReference type="GO" id="GO:0031146">
    <property type="term" value="P:SCF-dependent proteasomal ubiquitin-dependent protein catabolic process"/>
    <property type="evidence" value="ECO:0007669"/>
    <property type="project" value="TreeGrafter"/>
</dbReference>
<dbReference type="InterPro" id="IPR057207">
    <property type="entry name" value="FBXL15_LRR"/>
</dbReference>
<reference evidence="3 4" key="1">
    <citation type="submission" date="2018-11" db="EMBL/GenBank/DDBJ databases">
        <title>Genome sequence of Apiotrichum porosum DSM 27194.</title>
        <authorList>
            <person name="Aliyu H."/>
            <person name="Gorte O."/>
            <person name="Ochsenreither K."/>
        </authorList>
    </citation>
    <scope>NUCLEOTIDE SEQUENCE [LARGE SCALE GENOMIC DNA]</scope>
    <source>
        <strain evidence="3 4">DSM 27194</strain>
    </source>
</reference>
<sequence length="592" mass="64548">MGQGRGGHSQWTKPNSVSPNRAAYPREDFRIVPRLTHLDLSTFAGQPRPGVGHVGLEVLFAAFARVLSMTKTLLPYSTIVRRLVLNGFSNHLTDELFAHVSICRNLERLTIPSAVNLTSRSLKNVFGKLHELVAIDLSGVEAVDDAVLHVIINNCPPLQGLSLCQCPKITDEGILAVASKLQGLRRIKLDDCKSLTDRSIVALTRGCPLLMEFALARMPQLSNDTTTAIFFNLRALRDLRMPDNELISAIPHLFSFAWLNETQVLKAVGAYPWYLTGTPRPKAMARQCPRPPNLDMALVRPVTTSFDHLRVVDFNSCKGLNDQAVDNLIDNARQLRSITLTKCVKLTDATVENCSLLTDVSVVALASNLPKLRRVGLVKVTNITDKGIQALAERYSTMERLHLSYCDKVSVKTVAFLLNRLPLLTHLSVTGISVFRTAELQQFSREPPDSFNLHQRETFCVYSGQGVAALRSYLNSQMTESASEGSSTRRGSESSTSSSAPVAYRGGLDELAVTFQAATPGWEQSSSRALDSVVDVAGNQSSEAGASEPRSAGGAPLNPDLSFLSLSEAASHPDNTGSTRGRPTRSESTRLV</sequence>
<name>A0A427Y0N9_9TREE</name>
<dbReference type="InterPro" id="IPR032675">
    <property type="entry name" value="LRR_dom_sf"/>
</dbReference>
<dbReference type="InterPro" id="IPR006553">
    <property type="entry name" value="Leu-rich_rpt_Cys-con_subtyp"/>
</dbReference>
<dbReference type="Proteomes" id="UP000279236">
    <property type="component" value="Unassembled WGS sequence"/>
</dbReference>
<accession>A0A427Y0N9</accession>
<evidence type="ECO:0000256" key="1">
    <source>
        <dbReference type="SAM" id="MobiDB-lite"/>
    </source>
</evidence>
<dbReference type="STRING" id="105984.A0A427Y0N9"/>
<dbReference type="EMBL" id="RSCE01000003">
    <property type="protein sequence ID" value="RSH84669.1"/>
    <property type="molecule type" value="Genomic_DNA"/>
</dbReference>
<dbReference type="OrthoDB" id="10257471at2759"/>
<evidence type="ECO:0000313" key="3">
    <source>
        <dbReference type="EMBL" id="RSH84669.1"/>
    </source>
</evidence>
<organism evidence="3 4">
    <name type="scientific">Apiotrichum porosum</name>
    <dbReference type="NCBI Taxonomy" id="105984"/>
    <lineage>
        <taxon>Eukaryota</taxon>
        <taxon>Fungi</taxon>
        <taxon>Dikarya</taxon>
        <taxon>Basidiomycota</taxon>
        <taxon>Agaricomycotina</taxon>
        <taxon>Tremellomycetes</taxon>
        <taxon>Trichosporonales</taxon>
        <taxon>Trichosporonaceae</taxon>
        <taxon>Apiotrichum</taxon>
    </lineage>
</organism>
<dbReference type="SUPFAM" id="SSF52047">
    <property type="entry name" value="RNI-like"/>
    <property type="match status" value="2"/>
</dbReference>
<comment type="caution">
    <text evidence="3">The sequence shown here is derived from an EMBL/GenBank/DDBJ whole genome shotgun (WGS) entry which is preliminary data.</text>
</comment>
<feature type="region of interest" description="Disordered" evidence="1">
    <location>
        <begin position="538"/>
        <end position="592"/>
    </location>
</feature>
<keyword evidence="3" id="KW-0436">Ligase</keyword>
<gene>
    <name evidence="3" type="primary">GRR1</name>
    <name evidence="3" type="ORF">EHS24_006193</name>
</gene>
<feature type="region of interest" description="Disordered" evidence="1">
    <location>
        <begin position="480"/>
        <end position="501"/>
    </location>
</feature>
<dbReference type="Pfam" id="PF25372">
    <property type="entry name" value="DUF7885"/>
    <property type="match status" value="1"/>
</dbReference>
<dbReference type="GO" id="GO:0016874">
    <property type="term" value="F:ligase activity"/>
    <property type="evidence" value="ECO:0007669"/>
    <property type="project" value="UniProtKB-KW"/>
</dbReference>
<dbReference type="RefSeq" id="XP_028478117.1">
    <property type="nucleotide sequence ID" value="XM_028621665.1"/>
</dbReference>
<feature type="compositionally biased region" description="Polar residues" evidence="1">
    <location>
        <begin position="9"/>
        <end position="19"/>
    </location>
</feature>
<dbReference type="PANTHER" id="PTHR13318">
    <property type="entry name" value="PARTNER OF PAIRED, ISOFORM B-RELATED"/>
    <property type="match status" value="1"/>
</dbReference>
<feature type="compositionally biased region" description="Low complexity" evidence="1">
    <location>
        <begin position="481"/>
        <end position="500"/>
    </location>
</feature>
<proteinExistence type="predicted"/>
<evidence type="ECO:0000313" key="4">
    <source>
        <dbReference type="Proteomes" id="UP000279236"/>
    </source>
</evidence>
<evidence type="ECO:0000259" key="2">
    <source>
        <dbReference type="Pfam" id="PF25372"/>
    </source>
</evidence>
<feature type="region of interest" description="Disordered" evidence="1">
    <location>
        <begin position="1"/>
        <end position="21"/>
    </location>
</feature>
<feature type="domain" description="F-box/LRR-repeat protein 15-like leucin rich repeat" evidence="2">
    <location>
        <begin position="89"/>
        <end position="215"/>
    </location>
</feature>
<dbReference type="GO" id="GO:0019005">
    <property type="term" value="C:SCF ubiquitin ligase complex"/>
    <property type="evidence" value="ECO:0007669"/>
    <property type="project" value="TreeGrafter"/>
</dbReference>
<protein>
    <submittedName>
        <fullName evidence="3">SCF ubiquitin ligase complex subunit</fullName>
    </submittedName>
</protein>
<dbReference type="Gene3D" id="3.80.10.10">
    <property type="entry name" value="Ribonuclease Inhibitor"/>
    <property type="match status" value="2"/>
</dbReference>